<dbReference type="PANTHER" id="PTHR12400">
    <property type="entry name" value="INOSITOL POLYPHOSPHATE KINASE"/>
    <property type="match status" value="1"/>
</dbReference>
<evidence type="ECO:0000256" key="4">
    <source>
        <dbReference type="RuleBase" id="RU363090"/>
    </source>
</evidence>
<evidence type="ECO:0000313" key="6">
    <source>
        <dbReference type="Proteomes" id="UP000717585"/>
    </source>
</evidence>
<dbReference type="InterPro" id="IPR005522">
    <property type="entry name" value="IPK"/>
</dbReference>
<dbReference type="GO" id="GO:0046854">
    <property type="term" value="P:phosphatidylinositol phosphate biosynthetic process"/>
    <property type="evidence" value="ECO:0007669"/>
    <property type="project" value="TreeGrafter"/>
</dbReference>
<keyword evidence="3 4" id="KW-0418">Kinase</keyword>
<dbReference type="GO" id="GO:0005737">
    <property type="term" value="C:cytoplasm"/>
    <property type="evidence" value="ECO:0007669"/>
    <property type="project" value="TreeGrafter"/>
</dbReference>
<dbReference type="InterPro" id="IPR038286">
    <property type="entry name" value="IPK_sf"/>
</dbReference>
<dbReference type="GO" id="GO:0000828">
    <property type="term" value="F:inositol hexakisphosphate kinase activity"/>
    <property type="evidence" value="ECO:0007669"/>
    <property type="project" value="TreeGrafter"/>
</dbReference>
<evidence type="ECO:0000313" key="5">
    <source>
        <dbReference type="EMBL" id="KAG9395251.1"/>
    </source>
</evidence>
<sequence length="262" mass="28995">MAPLEISVSSKNRDDIAIAGHKLVARDDSRLFVLKMLAIDSERTFFEKILPESSLAEYCPEYYGVYHKNADGKFISGEPPAGSTAKPFICMSNLFRGMERPNAIELKMGVIQHRQTASESKMAKSVKKCKATTSWELGFRVNGTLKTLADGYVEKKSKFVGRDLKKEDLPSFFKTFFADASEEQLATIRDQVNGLLDVMSGPRGAGHRFISTSLLMCFDSGAGGVSRIGMIDFPHIEVINGIDEGYVKGLRSLAELLDHVRD</sequence>
<dbReference type="Pfam" id="PF03770">
    <property type="entry name" value="IPK"/>
    <property type="match status" value="1"/>
</dbReference>
<dbReference type="GO" id="GO:0005634">
    <property type="term" value="C:nucleus"/>
    <property type="evidence" value="ECO:0007669"/>
    <property type="project" value="TreeGrafter"/>
</dbReference>
<protein>
    <recommendedName>
        <fullName evidence="4">Kinase</fullName>
        <ecNumber evidence="4">2.7.-.-</ecNumber>
    </recommendedName>
</protein>
<dbReference type="OrthoDB" id="2573163at2759"/>
<evidence type="ECO:0000256" key="2">
    <source>
        <dbReference type="ARBA" id="ARBA00022679"/>
    </source>
</evidence>
<evidence type="ECO:0000256" key="3">
    <source>
        <dbReference type="ARBA" id="ARBA00022777"/>
    </source>
</evidence>
<proteinExistence type="inferred from homology"/>
<gene>
    <name evidence="5" type="ORF">J8273_0473</name>
</gene>
<reference evidence="5" key="1">
    <citation type="submission" date="2021-05" db="EMBL/GenBank/DDBJ databases">
        <title>A free-living protist that lacks canonical eukaryotic 1 DNA replication and segregation systems.</title>
        <authorList>
            <person name="Salas-Leiva D.E."/>
            <person name="Tromer E.C."/>
            <person name="Curtis B.A."/>
            <person name="Jerlstrom-Hultqvist J."/>
            <person name="Kolisko M."/>
            <person name="Yi Z."/>
            <person name="Salas-Leiva J.S."/>
            <person name="Gallot-Lavallee L."/>
            <person name="Kops G.J.P.L."/>
            <person name="Archibald J.M."/>
            <person name="Simpson A.G.B."/>
            <person name="Roger A.J."/>
        </authorList>
    </citation>
    <scope>NUCLEOTIDE SEQUENCE</scope>
    <source>
        <strain evidence="5">BICM</strain>
    </source>
</reference>
<organism evidence="5 6">
    <name type="scientific">Carpediemonas membranifera</name>
    <dbReference type="NCBI Taxonomy" id="201153"/>
    <lineage>
        <taxon>Eukaryota</taxon>
        <taxon>Metamonada</taxon>
        <taxon>Carpediemonas-like organisms</taxon>
        <taxon>Carpediemonas</taxon>
    </lineage>
</organism>
<name>A0A8J6AUR6_9EUKA</name>
<comment type="similarity">
    <text evidence="1 4">Belongs to the inositol phosphokinase (IPK) family.</text>
</comment>
<dbReference type="AlphaFoldDB" id="A0A8J6AUR6"/>
<dbReference type="Gene3D" id="3.30.470.160">
    <property type="entry name" value="Inositol polyphosphate kinase"/>
    <property type="match status" value="1"/>
</dbReference>
<evidence type="ECO:0000256" key="1">
    <source>
        <dbReference type="ARBA" id="ARBA00007374"/>
    </source>
</evidence>
<keyword evidence="6" id="KW-1185">Reference proteome</keyword>
<dbReference type="PANTHER" id="PTHR12400:SF21">
    <property type="entry name" value="KINASE"/>
    <property type="match status" value="1"/>
</dbReference>
<comment type="caution">
    <text evidence="5">The sequence shown here is derived from an EMBL/GenBank/DDBJ whole genome shotgun (WGS) entry which is preliminary data.</text>
</comment>
<accession>A0A8J6AUR6</accession>
<dbReference type="EC" id="2.7.-.-" evidence="4"/>
<dbReference type="Proteomes" id="UP000717585">
    <property type="component" value="Unassembled WGS sequence"/>
</dbReference>
<dbReference type="EMBL" id="JAHDYR010000012">
    <property type="protein sequence ID" value="KAG9395251.1"/>
    <property type="molecule type" value="Genomic_DNA"/>
</dbReference>
<dbReference type="GO" id="GO:0032958">
    <property type="term" value="P:inositol phosphate biosynthetic process"/>
    <property type="evidence" value="ECO:0007669"/>
    <property type="project" value="InterPro"/>
</dbReference>
<dbReference type="SUPFAM" id="SSF56104">
    <property type="entry name" value="SAICAR synthase-like"/>
    <property type="match status" value="1"/>
</dbReference>
<keyword evidence="2 4" id="KW-0808">Transferase</keyword>